<proteinExistence type="inferred from homology"/>
<feature type="binding site" evidence="5">
    <location>
        <position position="127"/>
    </location>
    <ligand>
        <name>ATP</name>
        <dbReference type="ChEBI" id="CHEBI:30616"/>
    </ligand>
</feature>
<dbReference type="PRINTS" id="PR00094">
    <property type="entry name" value="ADENYLTKNASE"/>
</dbReference>
<gene>
    <name evidence="5" type="primary">adk</name>
    <name evidence="8" type="ORF">C7K08_00330</name>
</gene>
<dbReference type="GO" id="GO:0005524">
    <property type="term" value="F:ATP binding"/>
    <property type="evidence" value="ECO:0007669"/>
    <property type="project" value="UniProtKB-UniRule"/>
</dbReference>
<dbReference type="Proteomes" id="UP000240206">
    <property type="component" value="Unassembled WGS sequence"/>
</dbReference>
<keyword evidence="5 7" id="KW-0067">ATP-binding</keyword>
<dbReference type="GO" id="GO:0004017">
    <property type="term" value="F:AMP kinase activity"/>
    <property type="evidence" value="ECO:0007669"/>
    <property type="project" value="UniProtKB-UniRule"/>
</dbReference>
<dbReference type="HAMAP" id="MF_00235">
    <property type="entry name" value="Adenylate_kinase_Adk"/>
    <property type="match status" value="1"/>
</dbReference>
<dbReference type="NCBIfam" id="NF011104">
    <property type="entry name" value="PRK14531.1"/>
    <property type="match status" value="1"/>
</dbReference>
<reference evidence="9" key="1">
    <citation type="submission" date="2018-03" db="EMBL/GenBank/DDBJ databases">
        <title>Ecological and genomic features of two cosmopolitan and abundant freshwater picocyanobacteria.</title>
        <authorList>
            <person name="Cabello-Yeves P.J."/>
            <person name="Picazo A."/>
            <person name="Camacho A."/>
            <person name="Callieri C."/>
            <person name="Rosselli R."/>
            <person name="Roda-Garcia J."/>
            <person name="Coutinho F.H."/>
            <person name="Rodriguez-Valera F."/>
        </authorList>
    </citation>
    <scope>NUCLEOTIDE SEQUENCE [LARGE SCALE GENOMIC DNA]</scope>
    <source>
        <strain evidence="9">Tous</strain>
    </source>
</reference>
<feature type="binding site" evidence="5">
    <location>
        <position position="140"/>
    </location>
    <ligand>
        <name>AMP</name>
        <dbReference type="ChEBI" id="CHEBI:456215"/>
    </ligand>
</feature>
<evidence type="ECO:0000256" key="2">
    <source>
        <dbReference type="ARBA" id="ARBA00022727"/>
    </source>
</evidence>
<feature type="binding site" evidence="5">
    <location>
        <begin position="85"/>
        <end position="88"/>
    </location>
    <ligand>
        <name>AMP</name>
        <dbReference type="ChEBI" id="CHEBI:456215"/>
    </ligand>
</feature>
<dbReference type="Pfam" id="PF00406">
    <property type="entry name" value="ADK"/>
    <property type="match status" value="1"/>
</dbReference>
<dbReference type="GO" id="GO:0044209">
    <property type="term" value="P:AMP salvage"/>
    <property type="evidence" value="ECO:0007669"/>
    <property type="project" value="UniProtKB-UniRule"/>
</dbReference>
<comment type="function">
    <text evidence="5">Catalyzes the reversible transfer of the terminal phosphate group between ATP and AMP. Plays an important role in cellular energy homeostasis and in adenine nucleotide metabolism.</text>
</comment>
<comment type="similarity">
    <text evidence="5 6">Belongs to the adenylate kinase family.</text>
</comment>
<keyword evidence="9" id="KW-1185">Reference proteome</keyword>
<evidence type="ECO:0000256" key="7">
    <source>
        <dbReference type="RuleBase" id="RU003331"/>
    </source>
</evidence>
<evidence type="ECO:0000256" key="5">
    <source>
        <dbReference type="HAMAP-Rule" id="MF_00235"/>
    </source>
</evidence>
<evidence type="ECO:0000313" key="9">
    <source>
        <dbReference type="Proteomes" id="UP000240206"/>
    </source>
</evidence>
<keyword evidence="3 5" id="KW-0547">Nucleotide-binding</keyword>
<dbReference type="InterPro" id="IPR033690">
    <property type="entry name" value="Adenylat_kinase_CS"/>
</dbReference>
<evidence type="ECO:0000256" key="1">
    <source>
        <dbReference type="ARBA" id="ARBA00022679"/>
    </source>
</evidence>
<feature type="binding site" evidence="5">
    <location>
        <begin position="59"/>
        <end position="61"/>
    </location>
    <ligand>
        <name>AMP</name>
        <dbReference type="ChEBI" id="CHEBI:456215"/>
    </ligand>
</feature>
<dbReference type="NCBIfam" id="NF011100">
    <property type="entry name" value="PRK14527.1"/>
    <property type="match status" value="1"/>
</dbReference>
<dbReference type="RefSeq" id="WP_106498663.1">
    <property type="nucleotide sequence ID" value="NZ_PXVC01000001.1"/>
</dbReference>
<comment type="catalytic activity">
    <reaction evidence="5 7">
        <text>AMP + ATP = 2 ADP</text>
        <dbReference type="Rhea" id="RHEA:12973"/>
        <dbReference type="ChEBI" id="CHEBI:30616"/>
        <dbReference type="ChEBI" id="CHEBI:456215"/>
        <dbReference type="ChEBI" id="CHEBI:456216"/>
        <dbReference type="EC" id="2.7.4.3"/>
    </reaction>
</comment>
<organism evidence="8 9">
    <name type="scientific">Synechococcus lacustris str. Tous</name>
    <dbReference type="NCBI Taxonomy" id="1910958"/>
    <lineage>
        <taxon>Bacteria</taxon>
        <taxon>Bacillati</taxon>
        <taxon>Cyanobacteriota</taxon>
        <taxon>Cyanophyceae</taxon>
        <taxon>Synechococcales</taxon>
        <taxon>Synechococcaceae</taxon>
        <taxon>Synechococcus</taxon>
    </lineage>
</organism>
<evidence type="ECO:0000313" key="8">
    <source>
        <dbReference type="EMBL" id="PSI02874.1"/>
    </source>
</evidence>
<dbReference type="NCBIfam" id="NF011105">
    <property type="entry name" value="PRK14532.1"/>
    <property type="match status" value="1"/>
</dbReference>
<feature type="binding site" evidence="5">
    <location>
        <position position="129"/>
    </location>
    <ligand>
        <name>AMP</name>
        <dbReference type="ChEBI" id="CHEBI:456215"/>
    </ligand>
</feature>
<protein>
    <recommendedName>
        <fullName evidence="5 7">Adenylate kinase</fullName>
        <shortName evidence="5">AK</shortName>
        <ecNumber evidence="5 7">2.7.4.3</ecNumber>
    </recommendedName>
    <alternativeName>
        <fullName evidence="5">ATP-AMP transphosphorylase</fullName>
    </alternativeName>
    <alternativeName>
        <fullName evidence="5">ATP:AMP phosphotransferase</fullName>
    </alternativeName>
    <alternativeName>
        <fullName evidence="5">Adenylate monophosphate kinase</fullName>
    </alternativeName>
</protein>
<name>A0A2P7EI40_9SYNE</name>
<dbReference type="CDD" id="cd01428">
    <property type="entry name" value="ADK"/>
    <property type="match status" value="1"/>
</dbReference>
<comment type="domain">
    <text evidence="5">Consists of three domains, a large central CORE domain and two small peripheral domains, NMPbind and LID, which undergo movements during catalysis. The LID domain closes over the site of phosphoryl transfer upon ATP binding. Assembling and dissambling the active center during each catalytic cycle provides an effective means to prevent ATP hydrolysis.</text>
</comment>
<dbReference type="PROSITE" id="PS00113">
    <property type="entry name" value="ADENYLATE_KINASE"/>
    <property type="match status" value="1"/>
</dbReference>
<dbReference type="UniPathway" id="UPA00588">
    <property type="reaction ID" value="UER00649"/>
</dbReference>
<sequence length="184" mass="20153">MSFRLLFLGPPGAGKGTQAQLLASNHQLLHLSTGDLLRAEVKAASPLGLEAEAVMNRGELVSDALVLAIVRSRLSNHEGGWLLDGFPRNLPQAEALDQLLTELNQPLHKVLLMELNDDELVERLLARGRADDNETVIRHRLQVYREQTAPLIDYYQARGQLHAVPSTGSIETVGRAVEEALKAA</sequence>
<evidence type="ECO:0000256" key="6">
    <source>
        <dbReference type="RuleBase" id="RU003330"/>
    </source>
</evidence>
<dbReference type="InterPro" id="IPR027417">
    <property type="entry name" value="P-loop_NTPase"/>
</dbReference>
<dbReference type="PANTHER" id="PTHR23359">
    <property type="entry name" value="NUCLEOTIDE KINASE"/>
    <property type="match status" value="1"/>
</dbReference>
<evidence type="ECO:0000256" key="4">
    <source>
        <dbReference type="ARBA" id="ARBA00022777"/>
    </source>
</evidence>
<dbReference type="EC" id="2.7.4.3" evidence="5 7"/>
<keyword evidence="2 5" id="KW-0545">Nucleotide biosynthesis</keyword>
<feature type="binding site" evidence="5">
    <location>
        <position position="38"/>
    </location>
    <ligand>
        <name>AMP</name>
        <dbReference type="ChEBI" id="CHEBI:456215"/>
    </ligand>
</feature>
<dbReference type="InterPro" id="IPR000850">
    <property type="entry name" value="Adenylat/UMP-CMP_kin"/>
</dbReference>
<feature type="region of interest" description="NMP" evidence="5">
    <location>
        <begin position="32"/>
        <end position="61"/>
    </location>
</feature>
<feature type="binding site" evidence="5">
    <location>
        <position position="168"/>
    </location>
    <ligand>
        <name>ATP</name>
        <dbReference type="ChEBI" id="CHEBI:30616"/>
    </ligand>
</feature>
<keyword evidence="5" id="KW-0963">Cytoplasm</keyword>
<evidence type="ECO:0000256" key="3">
    <source>
        <dbReference type="ARBA" id="ARBA00022741"/>
    </source>
</evidence>
<feature type="binding site" evidence="5">
    <location>
        <position position="92"/>
    </location>
    <ligand>
        <name>AMP</name>
        <dbReference type="ChEBI" id="CHEBI:456215"/>
    </ligand>
</feature>
<dbReference type="AlphaFoldDB" id="A0A2P7EI40"/>
<feature type="binding site" evidence="5">
    <location>
        <position position="33"/>
    </location>
    <ligand>
        <name>AMP</name>
        <dbReference type="ChEBI" id="CHEBI:456215"/>
    </ligand>
</feature>
<keyword evidence="4 5" id="KW-0418">Kinase</keyword>
<comment type="subunit">
    <text evidence="5 7">Monomer.</text>
</comment>
<accession>A0A2P7EI40</accession>
<comment type="caution">
    <text evidence="8">The sequence shown here is derived from an EMBL/GenBank/DDBJ whole genome shotgun (WGS) entry which is preliminary data.</text>
</comment>
<comment type="pathway">
    <text evidence="5">Purine metabolism; AMP biosynthesis via salvage pathway; AMP from ADP: step 1/1.</text>
</comment>
<keyword evidence="1 5" id="KW-0808">Transferase</keyword>
<dbReference type="SUPFAM" id="SSF52540">
    <property type="entry name" value="P-loop containing nucleoside triphosphate hydrolases"/>
    <property type="match status" value="1"/>
</dbReference>
<dbReference type="Gene3D" id="3.40.50.300">
    <property type="entry name" value="P-loop containing nucleotide triphosphate hydrolases"/>
    <property type="match status" value="1"/>
</dbReference>
<feature type="binding site" evidence="5">
    <location>
        <begin position="12"/>
        <end position="17"/>
    </location>
    <ligand>
        <name>ATP</name>
        <dbReference type="ChEBI" id="CHEBI:30616"/>
    </ligand>
</feature>
<dbReference type="NCBIfam" id="NF001381">
    <property type="entry name" value="PRK00279.1-3"/>
    <property type="match status" value="1"/>
</dbReference>
<dbReference type="GO" id="GO:0005737">
    <property type="term" value="C:cytoplasm"/>
    <property type="evidence" value="ECO:0007669"/>
    <property type="project" value="UniProtKB-SubCell"/>
</dbReference>
<dbReference type="STRING" id="1910958.BTM30_03735"/>
<comment type="subcellular location">
    <subcellularLocation>
        <location evidence="5 7">Cytoplasm</location>
    </subcellularLocation>
</comment>
<comment type="caution">
    <text evidence="5">Lacks conserved residue(s) required for the propagation of feature annotation.</text>
</comment>
<dbReference type="EMBL" id="PXVC01000001">
    <property type="protein sequence ID" value="PSI02874.1"/>
    <property type="molecule type" value="Genomic_DNA"/>
</dbReference>